<dbReference type="AlphaFoldDB" id="A0A1I1ET33"/>
<dbReference type="EMBL" id="FOKY01000017">
    <property type="protein sequence ID" value="SFB89862.1"/>
    <property type="molecule type" value="Genomic_DNA"/>
</dbReference>
<evidence type="ECO:0000313" key="1">
    <source>
        <dbReference type="EMBL" id="SFB89862.1"/>
    </source>
</evidence>
<sequence length="243" mass="27727">MKYKDNLYRLILFFLIVACIKEKNISSAEIVDLIHQDALSIAQAPEINDSVELVYRPTNIETASFEEETNIVTNTNAIILVSDPVLEEKASAVKSTQKIPIPLKKVIPKKVDNFLKPGSYIKIGNDTPGQTVSPRSARKITSVVITSGRSVYMDIYLYAIPKNQSLVRNANTLIGFVKDLDVVNNQVQFTKFWDARLVQGRFLTPGEYNIYMFYIYKDKNKKEILSSGRFWGGDHRRWFIKVL</sequence>
<accession>A0A1I1ET33</accession>
<name>A0A1I1ET33_BREAD</name>
<protein>
    <submittedName>
        <fullName evidence="1">Uncharacterized protein</fullName>
    </submittedName>
</protein>
<dbReference type="STRING" id="34097.SAMN02745150_01236"/>
<keyword evidence="2" id="KW-1185">Reference proteome</keyword>
<evidence type="ECO:0000313" key="2">
    <source>
        <dbReference type="Proteomes" id="UP000240042"/>
    </source>
</evidence>
<gene>
    <name evidence="1" type="ORF">SAMN02745150_01236</name>
</gene>
<dbReference type="RefSeq" id="WP_092319726.1">
    <property type="nucleotide sequence ID" value="NZ_FOKY01000017.1"/>
</dbReference>
<proteinExistence type="predicted"/>
<organism evidence="1 2">
    <name type="scientific">Brevinema andersonii</name>
    <dbReference type="NCBI Taxonomy" id="34097"/>
    <lineage>
        <taxon>Bacteria</taxon>
        <taxon>Pseudomonadati</taxon>
        <taxon>Spirochaetota</taxon>
        <taxon>Spirochaetia</taxon>
        <taxon>Brevinematales</taxon>
        <taxon>Brevinemataceae</taxon>
        <taxon>Brevinema</taxon>
    </lineage>
</organism>
<dbReference type="Proteomes" id="UP000240042">
    <property type="component" value="Unassembled WGS sequence"/>
</dbReference>
<reference evidence="2" key="1">
    <citation type="submission" date="2016-10" db="EMBL/GenBank/DDBJ databases">
        <authorList>
            <person name="Varghese N."/>
            <person name="Submissions S."/>
        </authorList>
    </citation>
    <scope>NUCLEOTIDE SEQUENCE [LARGE SCALE GENOMIC DNA]</scope>
    <source>
        <strain evidence="2">ATCC 43811</strain>
    </source>
</reference>